<evidence type="ECO:0000256" key="2">
    <source>
        <dbReference type="ARBA" id="ARBA00022692"/>
    </source>
</evidence>
<keyword evidence="4 5" id="KW-0472">Membrane</keyword>
<keyword evidence="3 5" id="KW-1133">Transmembrane helix</keyword>
<accession>A0A3M2SJP5</accession>
<gene>
    <name evidence="6" type="ORF">CDV36_002549</name>
</gene>
<name>A0A3M2SJP5_9HYPO</name>
<dbReference type="GO" id="GO:0005886">
    <property type="term" value="C:plasma membrane"/>
    <property type="evidence" value="ECO:0007669"/>
    <property type="project" value="TreeGrafter"/>
</dbReference>
<dbReference type="AlphaFoldDB" id="A0A3M2SJP5"/>
<dbReference type="STRING" id="2010991.A0A3M2SJP5"/>
<comment type="caution">
    <text evidence="6">The sequence shown here is derived from an EMBL/GenBank/DDBJ whole genome shotgun (WGS) entry which is preliminary data.</text>
</comment>
<dbReference type="PANTHER" id="PTHR31465">
    <property type="entry name" value="PROTEIN RTA1-RELATED"/>
    <property type="match status" value="1"/>
</dbReference>
<evidence type="ECO:0000256" key="5">
    <source>
        <dbReference type="SAM" id="Phobius"/>
    </source>
</evidence>
<feature type="transmembrane region" description="Helical" evidence="5">
    <location>
        <begin position="93"/>
        <end position="118"/>
    </location>
</feature>
<dbReference type="Pfam" id="PF04479">
    <property type="entry name" value="RTA1"/>
    <property type="match status" value="1"/>
</dbReference>
<evidence type="ECO:0000256" key="3">
    <source>
        <dbReference type="ARBA" id="ARBA00022989"/>
    </source>
</evidence>
<feature type="transmembrane region" description="Helical" evidence="5">
    <location>
        <begin position="239"/>
        <end position="259"/>
    </location>
</feature>
<evidence type="ECO:0000313" key="7">
    <source>
        <dbReference type="Proteomes" id="UP000277212"/>
    </source>
</evidence>
<dbReference type="GO" id="GO:0000324">
    <property type="term" value="C:fungal-type vacuole"/>
    <property type="evidence" value="ECO:0007669"/>
    <property type="project" value="TreeGrafter"/>
</dbReference>
<feature type="transmembrane region" description="Helical" evidence="5">
    <location>
        <begin position="62"/>
        <end position="81"/>
    </location>
</feature>
<feature type="transmembrane region" description="Helical" evidence="5">
    <location>
        <begin position="279"/>
        <end position="301"/>
    </location>
</feature>
<proteinExistence type="predicted"/>
<keyword evidence="2 5" id="KW-0812">Transmembrane</keyword>
<dbReference type="EMBL" id="NKUJ01000027">
    <property type="protein sequence ID" value="RMJ17793.1"/>
    <property type="molecule type" value="Genomic_DNA"/>
</dbReference>
<evidence type="ECO:0000256" key="4">
    <source>
        <dbReference type="ARBA" id="ARBA00023136"/>
    </source>
</evidence>
<comment type="subcellular location">
    <subcellularLocation>
        <location evidence="1">Membrane</location>
        <topology evidence="1">Multi-pass membrane protein</topology>
    </subcellularLocation>
</comment>
<protein>
    <recommendedName>
        <fullName evidence="8">Sphingoid long-chain base transporter RSB1</fullName>
    </recommendedName>
</protein>
<feature type="transmembrane region" description="Helical" evidence="5">
    <location>
        <begin position="139"/>
        <end position="160"/>
    </location>
</feature>
<feature type="transmembrane region" description="Helical" evidence="5">
    <location>
        <begin position="33"/>
        <end position="55"/>
    </location>
</feature>
<evidence type="ECO:0008006" key="8">
    <source>
        <dbReference type="Google" id="ProtNLM"/>
    </source>
</evidence>
<dbReference type="Proteomes" id="UP000277212">
    <property type="component" value="Unassembled WGS sequence"/>
</dbReference>
<keyword evidence="7" id="KW-1185">Reference proteome</keyword>
<evidence type="ECO:0000313" key="6">
    <source>
        <dbReference type="EMBL" id="RMJ17793.1"/>
    </source>
</evidence>
<feature type="transmembrane region" description="Helical" evidence="5">
    <location>
        <begin position="180"/>
        <end position="202"/>
    </location>
</feature>
<organism evidence="6 7">
    <name type="scientific">Fusarium kuroshium</name>
    <dbReference type="NCBI Taxonomy" id="2010991"/>
    <lineage>
        <taxon>Eukaryota</taxon>
        <taxon>Fungi</taxon>
        <taxon>Dikarya</taxon>
        <taxon>Ascomycota</taxon>
        <taxon>Pezizomycotina</taxon>
        <taxon>Sordariomycetes</taxon>
        <taxon>Hypocreomycetidae</taxon>
        <taxon>Hypocreales</taxon>
        <taxon>Nectriaceae</taxon>
        <taxon>Fusarium</taxon>
        <taxon>Fusarium solani species complex</taxon>
    </lineage>
</organism>
<dbReference type="PANTHER" id="PTHR31465:SF8">
    <property type="entry name" value="DOMAIN PROTEIN, PUTATIVE (AFU_ORTHOLOGUE AFUA_6G14140)-RELATED"/>
    <property type="match status" value="1"/>
</dbReference>
<evidence type="ECO:0000256" key="1">
    <source>
        <dbReference type="ARBA" id="ARBA00004141"/>
    </source>
</evidence>
<dbReference type="OrthoDB" id="4521223at2759"/>
<sequence>MSVNDTKPFEPSYDTCKAVSDQCPVEATLYGDYFTTGACVFFALSFGVMFLMQIYYTFKSRAWSYAIYLGIGTGFELLGYFCRKLLSDNPWQFMPFVLQLFMLMLAPTFVAAAIAVTFKHMVIHYGTEWSTIRPRWYPWLFVGSDVVCIIIQAAGCAFAAMSSSGDKDNAKMSDISSVLLILGVVFQVVNMAVCGGLMLIYYRRRAKAGASYGYGSIRPSSPDILSSKRNFCGHDRVKVFVWAISAAYVAIIVRCIYRIPEMATGWGSDLMKDELTFLIFDGAMILIAVAFITIFHPANFFPQISKRGKEQVKGEDAIPLR</sequence>
<dbReference type="InterPro" id="IPR007568">
    <property type="entry name" value="RTA1"/>
</dbReference>
<reference evidence="6 7" key="1">
    <citation type="submission" date="2017-06" db="EMBL/GenBank/DDBJ databases">
        <title>Comparative genomic analysis of Ambrosia Fusariam Clade fungi.</title>
        <authorList>
            <person name="Stajich J.E."/>
            <person name="Carrillo J."/>
            <person name="Kijimoto T."/>
            <person name="Eskalen A."/>
            <person name="O'Donnell K."/>
            <person name="Kasson M."/>
        </authorList>
    </citation>
    <scope>NUCLEOTIDE SEQUENCE [LARGE SCALE GENOMIC DNA]</scope>
    <source>
        <strain evidence="6">UCR3666</strain>
    </source>
</reference>